<sequence>MVLLRVVEAGIDGLFTSFSSFSFFFPNSWSGEEGQEQSLMSCKKLEVPENWRMFASAKSETRRYLLGLRQSLDLWGQRT</sequence>
<dbReference type="Proteomes" id="UP001054945">
    <property type="component" value="Unassembled WGS sequence"/>
</dbReference>
<name>A0AAV4S5Y7_CAEEX</name>
<evidence type="ECO:0000313" key="1">
    <source>
        <dbReference type="EMBL" id="GIY28359.1"/>
    </source>
</evidence>
<keyword evidence="2" id="KW-1185">Reference proteome</keyword>
<dbReference type="EMBL" id="BPLR01008938">
    <property type="protein sequence ID" value="GIY28359.1"/>
    <property type="molecule type" value="Genomic_DNA"/>
</dbReference>
<dbReference type="AlphaFoldDB" id="A0AAV4S5Y7"/>
<gene>
    <name evidence="1" type="ORF">CEXT_409491</name>
</gene>
<organism evidence="1 2">
    <name type="scientific">Caerostris extrusa</name>
    <name type="common">Bark spider</name>
    <name type="synonym">Caerostris bankana</name>
    <dbReference type="NCBI Taxonomy" id="172846"/>
    <lineage>
        <taxon>Eukaryota</taxon>
        <taxon>Metazoa</taxon>
        <taxon>Ecdysozoa</taxon>
        <taxon>Arthropoda</taxon>
        <taxon>Chelicerata</taxon>
        <taxon>Arachnida</taxon>
        <taxon>Araneae</taxon>
        <taxon>Araneomorphae</taxon>
        <taxon>Entelegynae</taxon>
        <taxon>Araneoidea</taxon>
        <taxon>Araneidae</taxon>
        <taxon>Caerostris</taxon>
    </lineage>
</organism>
<evidence type="ECO:0000313" key="2">
    <source>
        <dbReference type="Proteomes" id="UP001054945"/>
    </source>
</evidence>
<protein>
    <submittedName>
        <fullName evidence="1">Uncharacterized protein</fullName>
    </submittedName>
</protein>
<reference evidence="1 2" key="1">
    <citation type="submission" date="2021-06" db="EMBL/GenBank/DDBJ databases">
        <title>Caerostris extrusa draft genome.</title>
        <authorList>
            <person name="Kono N."/>
            <person name="Arakawa K."/>
        </authorList>
    </citation>
    <scope>NUCLEOTIDE SEQUENCE [LARGE SCALE GENOMIC DNA]</scope>
</reference>
<accession>A0AAV4S5Y7</accession>
<comment type="caution">
    <text evidence="1">The sequence shown here is derived from an EMBL/GenBank/DDBJ whole genome shotgun (WGS) entry which is preliminary data.</text>
</comment>
<proteinExistence type="predicted"/>